<dbReference type="EMBL" id="SPQQ01000003">
    <property type="protein sequence ID" value="TGE38343.1"/>
    <property type="molecule type" value="Genomic_DNA"/>
</dbReference>
<dbReference type="InterPro" id="IPR011257">
    <property type="entry name" value="DNA_glycosylase"/>
</dbReference>
<sequence length="269" mass="31300">MRHPLVDLACKEFFNKSHIEELLITGKASSLEEQEFKEQADKFVRNIEQYPHAFVLACLMDTGVDADVAWTIPYKAFMKLGTFEILDLYRLSEQEYARMFSGEKKWHRYPAIKAKVFHDAVHKIVDTKFLDGDVSKIWAGKPSSHDVVLRFMDFKGCGFKIANMAANILYRYFRVEFSNYSFIDIAPDVHTMRVFQRLGFTPYGVDLEIARIYTIVKARELNPEFPGIVSNLCWKVGRKYCNPRNPKCNICSFAEFCKKEVKSEINIWT</sequence>
<comment type="caution">
    <text evidence="10">The sequence shown here is derived from an EMBL/GenBank/DDBJ whole genome shotgun (WGS) entry which is preliminary data.</text>
</comment>
<keyword evidence="8" id="KW-0234">DNA repair</keyword>
<dbReference type="RefSeq" id="WP_135546318.1">
    <property type="nucleotide sequence ID" value="NZ_SPQQ01000003.1"/>
</dbReference>
<dbReference type="PROSITE" id="PS00764">
    <property type="entry name" value="ENDONUCLEASE_III_1"/>
    <property type="match status" value="1"/>
</dbReference>
<dbReference type="AlphaFoldDB" id="A0A4Z0R871"/>
<dbReference type="InterPro" id="IPR023170">
    <property type="entry name" value="HhH_base_excis_C"/>
</dbReference>
<reference evidence="10 11" key="1">
    <citation type="submission" date="2019-03" db="EMBL/GenBank/DDBJ databases">
        <title>Draft Genome Sequence of Desulfosporosinus fructosivorans Strain 63.6F, Isolated from Marine Sediment in the Baltic Sea.</title>
        <authorList>
            <person name="Hausmann B."/>
            <person name="Vandieken V."/>
            <person name="Pjevac P."/>
            <person name="Schreck K."/>
            <person name="Herbold C.W."/>
            <person name="Loy A."/>
        </authorList>
    </citation>
    <scope>NUCLEOTIDE SEQUENCE [LARGE SCALE GENOMIC DNA]</scope>
    <source>
        <strain evidence="10 11">63.6F</strain>
    </source>
</reference>
<evidence type="ECO:0000256" key="5">
    <source>
        <dbReference type="ARBA" id="ARBA00022801"/>
    </source>
</evidence>
<dbReference type="SUPFAM" id="SSF48150">
    <property type="entry name" value="DNA-glycosylase"/>
    <property type="match status" value="1"/>
</dbReference>
<evidence type="ECO:0000256" key="8">
    <source>
        <dbReference type="ARBA" id="ARBA00023204"/>
    </source>
</evidence>
<evidence type="ECO:0000256" key="1">
    <source>
        <dbReference type="ARBA" id="ARBA00001966"/>
    </source>
</evidence>
<keyword evidence="7" id="KW-0411">Iron-sulfur</keyword>
<evidence type="ECO:0000313" key="10">
    <source>
        <dbReference type="EMBL" id="TGE38343.1"/>
    </source>
</evidence>
<gene>
    <name evidence="10" type="ORF">E4K67_10345</name>
</gene>
<dbReference type="GO" id="GO:0051536">
    <property type="term" value="F:iron-sulfur cluster binding"/>
    <property type="evidence" value="ECO:0007669"/>
    <property type="project" value="UniProtKB-KW"/>
</dbReference>
<evidence type="ECO:0000256" key="7">
    <source>
        <dbReference type="ARBA" id="ARBA00023014"/>
    </source>
</evidence>
<keyword evidence="5" id="KW-0378">Hydrolase</keyword>
<dbReference type="GO" id="GO:0046872">
    <property type="term" value="F:metal ion binding"/>
    <property type="evidence" value="ECO:0007669"/>
    <property type="project" value="UniProtKB-KW"/>
</dbReference>
<keyword evidence="4" id="KW-0227">DNA damage</keyword>
<accession>A0A4Z0R871</accession>
<keyword evidence="3" id="KW-0479">Metal-binding</keyword>
<keyword evidence="9" id="KW-0326">Glycosidase</keyword>
<dbReference type="OrthoDB" id="1937151at2"/>
<name>A0A4Z0R871_9FIRM</name>
<dbReference type="GO" id="GO:0016798">
    <property type="term" value="F:hydrolase activity, acting on glycosyl bonds"/>
    <property type="evidence" value="ECO:0007669"/>
    <property type="project" value="UniProtKB-KW"/>
</dbReference>
<proteinExistence type="inferred from homology"/>
<evidence type="ECO:0000256" key="3">
    <source>
        <dbReference type="ARBA" id="ARBA00022723"/>
    </source>
</evidence>
<comment type="similarity">
    <text evidence="2">Belongs to the Nth/MutY family.</text>
</comment>
<keyword evidence="6" id="KW-0408">Iron</keyword>
<dbReference type="GO" id="GO:0006281">
    <property type="term" value="P:DNA repair"/>
    <property type="evidence" value="ECO:0007669"/>
    <property type="project" value="UniProtKB-KW"/>
</dbReference>
<dbReference type="Gene3D" id="1.10.1670.10">
    <property type="entry name" value="Helix-hairpin-Helix base-excision DNA repair enzymes (C-terminal)"/>
    <property type="match status" value="1"/>
</dbReference>
<keyword evidence="11" id="KW-1185">Reference proteome</keyword>
<evidence type="ECO:0000256" key="9">
    <source>
        <dbReference type="ARBA" id="ARBA00023295"/>
    </source>
</evidence>
<evidence type="ECO:0000256" key="2">
    <source>
        <dbReference type="ARBA" id="ARBA00008343"/>
    </source>
</evidence>
<protein>
    <submittedName>
        <fullName evidence="10">Iron-sulfur cluster loop</fullName>
    </submittedName>
</protein>
<evidence type="ECO:0000313" key="11">
    <source>
        <dbReference type="Proteomes" id="UP000298460"/>
    </source>
</evidence>
<dbReference type="Proteomes" id="UP000298460">
    <property type="component" value="Unassembled WGS sequence"/>
</dbReference>
<organism evidence="10 11">
    <name type="scientific">Desulfosporosinus fructosivorans</name>
    <dbReference type="NCBI Taxonomy" id="2018669"/>
    <lineage>
        <taxon>Bacteria</taxon>
        <taxon>Bacillati</taxon>
        <taxon>Bacillota</taxon>
        <taxon>Clostridia</taxon>
        <taxon>Eubacteriales</taxon>
        <taxon>Desulfitobacteriaceae</taxon>
        <taxon>Desulfosporosinus</taxon>
    </lineage>
</organism>
<evidence type="ECO:0000256" key="4">
    <source>
        <dbReference type="ARBA" id="ARBA00022763"/>
    </source>
</evidence>
<comment type="cofactor">
    <cofactor evidence="1">
        <name>[4Fe-4S] cluster</name>
        <dbReference type="ChEBI" id="CHEBI:49883"/>
    </cofactor>
</comment>
<evidence type="ECO:0000256" key="6">
    <source>
        <dbReference type="ARBA" id="ARBA00023004"/>
    </source>
</evidence>
<dbReference type="InterPro" id="IPR004035">
    <property type="entry name" value="Endouclease-III_FeS-bd_BS"/>
</dbReference>